<proteinExistence type="predicted"/>
<keyword evidence="1" id="KW-0812">Transmembrane</keyword>
<comment type="caution">
    <text evidence="2">The sequence shown here is derived from an EMBL/GenBank/DDBJ whole genome shotgun (WGS) entry which is preliminary data.</text>
</comment>
<evidence type="ECO:0000256" key="1">
    <source>
        <dbReference type="SAM" id="Phobius"/>
    </source>
</evidence>
<sequence>MNIAVPVQVTLGRRLRNTRLQMRWVGWAFRAAGVGYLIWGLVVDDGAINVLGLIFIGYPELLGVIRHLVARKYGSVYTYTMTDEGLRIVTAITDLQYTWSAVKSLREASGQWNFRFVGAGASTVPTAGFSPEQDAEWRAFIAANGLVRA</sequence>
<feature type="transmembrane region" description="Helical" evidence="1">
    <location>
        <begin position="48"/>
        <end position="69"/>
    </location>
</feature>
<feature type="transmembrane region" description="Helical" evidence="1">
    <location>
        <begin position="24"/>
        <end position="42"/>
    </location>
</feature>
<protein>
    <recommendedName>
        <fullName evidence="4">YcxB-like protein</fullName>
    </recommendedName>
</protein>
<reference evidence="3" key="1">
    <citation type="journal article" date="2019" name="Int. J. Syst. Evol. Microbiol.">
        <title>The Global Catalogue of Microorganisms (GCM) 10K type strain sequencing project: providing services to taxonomists for standard genome sequencing and annotation.</title>
        <authorList>
            <consortium name="The Broad Institute Genomics Platform"/>
            <consortium name="The Broad Institute Genome Sequencing Center for Infectious Disease"/>
            <person name="Wu L."/>
            <person name="Ma J."/>
        </authorList>
    </citation>
    <scope>NUCLEOTIDE SEQUENCE [LARGE SCALE GENOMIC DNA]</scope>
    <source>
        <strain evidence="3">JCM 10977</strain>
    </source>
</reference>
<keyword evidence="3" id="KW-1185">Reference proteome</keyword>
<dbReference type="EMBL" id="BAAAHK010000008">
    <property type="protein sequence ID" value="GAA0944281.1"/>
    <property type="molecule type" value="Genomic_DNA"/>
</dbReference>
<keyword evidence="1" id="KW-1133">Transmembrane helix</keyword>
<evidence type="ECO:0000313" key="2">
    <source>
        <dbReference type="EMBL" id="GAA0944281.1"/>
    </source>
</evidence>
<name>A0ABP4B106_9ACTN</name>
<evidence type="ECO:0008006" key="4">
    <source>
        <dbReference type="Google" id="ProtNLM"/>
    </source>
</evidence>
<organism evidence="2 3">
    <name type="scientific">Kribbella koreensis</name>
    <dbReference type="NCBI Taxonomy" id="57909"/>
    <lineage>
        <taxon>Bacteria</taxon>
        <taxon>Bacillati</taxon>
        <taxon>Actinomycetota</taxon>
        <taxon>Actinomycetes</taxon>
        <taxon>Propionibacteriales</taxon>
        <taxon>Kribbellaceae</taxon>
        <taxon>Kribbella</taxon>
    </lineage>
</organism>
<accession>A0ABP4B106</accession>
<gene>
    <name evidence="2" type="ORF">GCM10009554_38330</name>
</gene>
<dbReference type="Proteomes" id="UP001500542">
    <property type="component" value="Unassembled WGS sequence"/>
</dbReference>
<keyword evidence="1" id="KW-0472">Membrane</keyword>
<dbReference type="RefSeq" id="WP_343971477.1">
    <property type="nucleotide sequence ID" value="NZ_BAAAHK010000008.1"/>
</dbReference>
<evidence type="ECO:0000313" key="3">
    <source>
        <dbReference type="Proteomes" id="UP001500542"/>
    </source>
</evidence>